<organism evidence="2 3">
    <name type="scientific">Dendrothele bispora (strain CBS 962.96)</name>
    <dbReference type="NCBI Taxonomy" id="1314807"/>
    <lineage>
        <taxon>Eukaryota</taxon>
        <taxon>Fungi</taxon>
        <taxon>Dikarya</taxon>
        <taxon>Basidiomycota</taxon>
        <taxon>Agaricomycotina</taxon>
        <taxon>Agaricomycetes</taxon>
        <taxon>Agaricomycetidae</taxon>
        <taxon>Agaricales</taxon>
        <taxon>Agaricales incertae sedis</taxon>
        <taxon>Dendrothele</taxon>
    </lineage>
</organism>
<accession>A0A4S8L5Z6</accession>
<evidence type="ECO:0000313" key="3">
    <source>
        <dbReference type="Proteomes" id="UP000297245"/>
    </source>
</evidence>
<evidence type="ECO:0000313" key="2">
    <source>
        <dbReference type="EMBL" id="THU84037.1"/>
    </source>
</evidence>
<protein>
    <submittedName>
        <fullName evidence="2">Uncharacterized protein</fullName>
    </submittedName>
</protein>
<reference evidence="2 3" key="1">
    <citation type="journal article" date="2019" name="Nat. Ecol. Evol.">
        <title>Megaphylogeny resolves global patterns of mushroom evolution.</title>
        <authorList>
            <person name="Varga T."/>
            <person name="Krizsan K."/>
            <person name="Foldi C."/>
            <person name="Dima B."/>
            <person name="Sanchez-Garcia M."/>
            <person name="Sanchez-Ramirez S."/>
            <person name="Szollosi G.J."/>
            <person name="Szarkandi J.G."/>
            <person name="Papp V."/>
            <person name="Albert L."/>
            <person name="Andreopoulos W."/>
            <person name="Angelini C."/>
            <person name="Antonin V."/>
            <person name="Barry K.W."/>
            <person name="Bougher N.L."/>
            <person name="Buchanan P."/>
            <person name="Buyck B."/>
            <person name="Bense V."/>
            <person name="Catcheside P."/>
            <person name="Chovatia M."/>
            <person name="Cooper J."/>
            <person name="Damon W."/>
            <person name="Desjardin D."/>
            <person name="Finy P."/>
            <person name="Geml J."/>
            <person name="Haridas S."/>
            <person name="Hughes K."/>
            <person name="Justo A."/>
            <person name="Karasinski D."/>
            <person name="Kautmanova I."/>
            <person name="Kiss B."/>
            <person name="Kocsube S."/>
            <person name="Kotiranta H."/>
            <person name="LaButti K.M."/>
            <person name="Lechner B.E."/>
            <person name="Liimatainen K."/>
            <person name="Lipzen A."/>
            <person name="Lukacs Z."/>
            <person name="Mihaltcheva S."/>
            <person name="Morgado L.N."/>
            <person name="Niskanen T."/>
            <person name="Noordeloos M.E."/>
            <person name="Ohm R.A."/>
            <person name="Ortiz-Santana B."/>
            <person name="Ovrebo C."/>
            <person name="Racz N."/>
            <person name="Riley R."/>
            <person name="Savchenko A."/>
            <person name="Shiryaev A."/>
            <person name="Soop K."/>
            <person name="Spirin V."/>
            <person name="Szebenyi C."/>
            <person name="Tomsovsky M."/>
            <person name="Tulloss R.E."/>
            <person name="Uehling J."/>
            <person name="Grigoriev I.V."/>
            <person name="Vagvolgyi C."/>
            <person name="Papp T."/>
            <person name="Martin F.M."/>
            <person name="Miettinen O."/>
            <person name="Hibbett D.S."/>
            <person name="Nagy L.G."/>
        </authorList>
    </citation>
    <scope>NUCLEOTIDE SEQUENCE [LARGE SCALE GENOMIC DNA]</scope>
    <source>
        <strain evidence="2 3">CBS 962.96</strain>
    </source>
</reference>
<dbReference type="AlphaFoldDB" id="A0A4S8L5Z6"/>
<dbReference type="EMBL" id="ML179626">
    <property type="protein sequence ID" value="THU84037.1"/>
    <property type="molecule type" value="Genomic_DNA"/>
</dbReference>
<feature type="compositionally biased region" description="Polar residues" evidence="1">
    <location>
        <begin position="20"/>
        <end position="34"/>
    </location>
</feature>
<feature type="region of interest" description="Disordered" evidence="1">
    <location>
        <begin position="20"/>
        <end position="43"/>
    </location>
</feature>
<keyword evidence="3" id="KW-1185">Reference proteome</keyword>
<name>A0A4S8L5Z6_DENBC</name>
<gene>
    <name evidence="2" type="ORF">K435DRAFT_413254</name>
</gene>
<proteinExistence type="predicted"/>
<sequence>MLIRVSAWQVFAYYFTEKNATQPRSSKAPWSTPSKFPPIPTTGGGATTFSCDLNPPKLQFQFGLGAGLASSRCTIRLFRHHAYDILSRQRQPRLVPQRK</sequence>
<evidence type="ECO:0000256" key="1">
    <source>
        <dbReference type="SAM" id="MobiDB-lite"/>
    </source>
</evidence>
<dbReference type="Proteomes" id="UP000297245">
    <property type="component" value="Unassembled WGS sequence"/>
</dbReference>